<evidence type="ECO:0000313" key="1">
    <source>
        <dbReference type="EMBL" id="KJH47350.1"/>
    </source>
</evidence>
<dbReference type="AlphaFoldDB" id="A0A0D8XS53"/>
<gene>
    <name evidence="1" type="ORF">DICVIV_06555</name>
</gene>
<reference evidence="1 2" key="1">
    <citation type="submission" date="2013-11" db="EMBL/GenBank/DDBJ databases">
        <title>Draft genome of the bovine lungworm Dictyocaulus viviparus.</title>
        <authorList>
            <person name="Mitreva M."/>
        </authorList>
    </citation>
    <scope>NUCLEOTIDE SEQUENCE [LARGE SCALE GENOMIC DNA]</scope>
    <source>
        <strain evidence="1 2">HannoverDv2000</strain>
    </source>
</reference>
<reference evidence="2" key="2">
    <citation type="journal article" date="2016" name="Sci. Rep.">
        <title>Dictyocaulus viviparus genome, variome and transcriptome elucidate lungworm biology and support future intervention.</title>
        <authorList>
            <person name="McNulty S.N."/>
            <person name="Strube C."/>
            <person name="Rosa B.A."/>
            <person name="Martin J.C."/>
            <person name="Tyagi R."/>
            <person name="Choi Y.J."/>
            <person name="Wang Q."/>
            <person name="Hallsworth Pepin K."/>
            <person name="Zhang X."/>
            <person name="Ozersky P."/>
            <person name="Wilson R.K."/>
            <person name="Sternberg P.W."/>
            <person name="Gasser R.B."/>
            <person name="Mitreva M."/>
        </authorList>
    </citation>
    <scope>NUCLEOTIDE SEQUENCE [LARGE SCALE GENOMIC DNA]</scope>
    <source>
        <strain evidence="2">HannoverDv2000</strain>
    </source>
</reference>
<sequence length="51" mass="6045">MRIYEVNSIVLTCVPYTIADVREQMNFYKIQLPKVVSQMHLENVLRHVILV</sequence>
<protein>
    <submittedName>
        <fullName evidence="1">Uncharacterized protein</fullName>
    </submittedName>
</protein>
<organism evidence="1 2">
    <name type="scientific">Dictyocaulus viviparus</name>
    <name type="common">Bovine lungworm</name>
    <dbReference type="NCBI Taxonomy" id="29172"/>
    <lineage>
        <taxon>Eukaryota</taxon>
        <taxon>Metazoa</taxon>
        <taxon>Ecdysozoa</taxon>
        <taxon>Nematoda</taxon>
        <taxon>Chromadorea</taxon>
        <taxon>Rhabditida</taxon>
        <taxon>Rhabditina</taxon>
        <taxon>Rhabditomorpha</taxon>
        <taxon>Strongyloidea</taxon>
        <taxon>Metastrongylidae</taxon>
        <taxon>Dictyocaulus</taxon>
    </lineage>
</organism>
<name>A0A0D8XS53_DICVI</name>
<dbReference type="Proteomes" id="UP000053766">
    <property type="component" value="Unassembled WGS sequence"/>
</dbReference>
<accession>A0A0D8XS53</accession>
<keyword evidence="2" id="KW-1185">Reference proteome</keyword>
<evidence type="ECO:0000313" key="2">
    <source>
        <dbReference type="Proteomes" id="UP000053766"/>
    </source>
</evidence>
<proteinExistence type="predicted"/>
<dbReference type="EMBL" id="KN716311">
    <property type="protein sequence ID" value="KJH47350.1"/>
    <property type="molecule type" value="Genomic_DNA"/>
</dbReference>